<dbReference type="RefSeq" id="WP_091831378.1">
    <property type="nucleotide sequence ID" value="NZ_FNZK01000009.1"/>
</dbReference>
<dbReference type="Proteomes" id="UP000199662">
    <property type="component" value="Unassembled WGS sequence"/>
</dbReference>
<dbReference type="SUPFAM" id="SSF52540">
    <property type="entry name" value="P-loop containing nucleoside triphosphate hydrolases"/>
    <property type="match status" value="1"/>
</dbReference>
<dbReference type="AlphaFoldDB" id="A0A1H6ZLV3"/>
<comment type="subcellular location">
    <subcellularLocation>
        <location evidence="1">Cell membrane</location>
        <topology evidence="1">Peripheral membrane protein</topology>
    </subcellularLocation>
</comment>
<evidence type="ECO:0000313" key="10">
    <source>
        <dbReference type="Proteomes" id="UP000199662"/>
    </source>
</evidence>
<dbReference type="GO" id="GO:0005886">
    <property type="term" value="C:plasma membrane"/>
    <property type="evidence" value="ECO:0007669"/>
    <property type="project" value="UniProtKB-SubCell"/>
</dbReference>
<evidence type="ECO:0000313" key="9">
    <source>
        <dbReference type="EMBL" id="SEJ50560.1"/>
    </source>
</evidence>
<dbReference type="PROSITE" id="PS50893">
    <property type="entry name" value="ABC_TRANSPORTER_2"/>
    <property type="match status" value="1"/>
</dbReference>
<dbReference type="GO" id="GO:0005524">
    <property type="term" value="F:ATP binding"/>
    <property type="evidence" value="ECO:0007669"/>
    <property type="project" value="UniProtKB-KW"/>
</dbReference>
<keyword evidence="10" id="KW-1185">Reference proteome</keyword>
<dbReference type="EMBL" id="FNZK01000009">
    <property type="protein sequence ID" value="SEJ50560.1"/>
    <property type="molecule type" value="Genomic_DNA"/>
</dbReference>
<sequence length="262" mass="28847">MLLEVSELSIAYANDTIVKNMNLSLEEGEVVAIVGESGSGKTTVIRAILGCLPHGGHITGGEMFFEGKNLLENTVEDWRKLCGRKAAMVFQDSGSMLDPIKRIGSQFIEYICEHSSLTKSEAAKAAEEMLNKMHLPHTENLMKSYPFELSGGMRQRIGIAMAMFFKPRLLLADEPTSALDVTTQAQVVTEMLEICRRDQTAIILVTHNIGVAAYMSEKLIVMRSGSIVEAGKTDEIITNPQSQYTKELLEAVPEIGGKRYAF</sequence>
<dbReference type="InterPro" id="IPR003439">
    <property type="entry name" value="ABC_transporter-like_ATP-bd"/>
</dbReference>
<evidence type="ECO:0000256" key="6">
    <source>
        <dbReference type="ARBA" id="ARBA00022840"/>
    </source>
</evidence>
<dbReference type="InterPro" id="IPR050388">
    <property type="entry name" value="ABC_Ni/Peptide_Import"/>
</dbReference>
<dbReference type="PANTHER" id="PTHR43297">
    <property type="entry name" value="OLIGOPEPTIDE TRANSPORT ATP-BINDING PROTEIN APPD"/>
    <property type="match status" value="1"/>
</dbReference>
<reference evidence="9 10" key="1">
    <citation type="submission" date="2016-10" db="EMBL/GenBank/DDBJ databases">
        <authorList>
            <person name="de Groot N.N."/>
        </authorList>
    </citation>
    <scope>NUCLEOTIDE SEQUENCE [LARGE SCALE GENOMIC DNA]</scope>
    <source>
        <strain evidence="9 10">DSM 2179</strain>
    </source>
</reference>
<accession>A0A1H6ZLV3</accession>
<evidence type="ECO:0000256" key="2">
    <source>
        <dbReference type="ARBA" id="ARBA00005417"/>
    </source>
</evidence>
<evidence type="ECO:0000256" key="5">
    <source>
        <dbReference type="ARBA" id="ARBA00022741"/>
    </source>
</evidence>
<gene>
    <name evidence="9" type="ORF">SAMN05660742_10930</name>
</gene>
<organism evidence="9 10">
    <name type="scientific">Propionispira arboris</name>
    <dbReference type="NCBI Taxonomy" id="84035"/>
    <lineage>
        <taxon>Bacteria</taxon>
        <taxon>Bacillati</taxon>
        <taxon>Bacillota</taxon>
        <taxon>Negativicutes</taxon>
        <taxon>Selenomonadales</taxon>
        <taxon>Selenomonadaceae</taxon>
        <taxon>Propionispira</taxon>
    </lineage>
</organism>
<dbReference type="Pfam" id="PF08352">
    <property type="entry name" value="oligo_HPY"/>
    <property type="match status" value="1"/>
</dbReference>
<protein>
    <submittedName>
        <fullName evidence="9">Peptide/nickel transport system ATP-binding protein</fullName>
    </submittedName>
</protein>
<keyword evidence="4" id="KW-1003">Cell membrane</keyword>
<dbReference type="PANTHER" id="PTHR43297:SF2">
    <property type="entry name" value="DIPEPTIDE TRANSPORT ATP-BINDING PROTEIN DPPD"/>
    <property type="match status" value="1"/>
</dbReference>
<keyword evidence="6 9" id="KW-0067">ATP-binding</keyword>
<evidence type="ECO:0000256" key="3">
    <source>
        <dbReference type="ARBA" id="ARBA00022448"/>
    </source>
</evidence>
<dbReference type="GO" id="GO:0016887">
    <property type="term" value="F:ATP hydrolysis activity"/>
    <property type="evidence" value="ECO:0007669"/>
    <property type="project" value="InterPro"/>
</dbReference>
<evidence type="ECO:0000256" key="1">
    <source>
        <dbReference type="ARBA" id="ARBA00004202"/>
    </source>
</evidence>
<dbReference type="InterPro" id="IPR013563">
    <property type="entry name" value="Oligopep_ABC_C"/>
</dbReference>
<dbReference type="CDD" id="cd03257">
    <property type="entry name" value="ABC_NikE_OppD_transporters"/>
    <property type="match status" value="1"/>
</dbReference>
<comment type="similarity">
    <text evidence="2">Belongs to the ABC transporter superfamily.</text>
</comment>
<dbReference type="SMART" id="SM00382">
    <property type="entry name" value="AAA"/>
    <property type="match status" value="1"/>
</dbReference>
<dbReference type="InterPro" id="IPR027417">
    <property type="entry name" value="P-loop_NTPase"/>
</dbReference>
<proteinExistence type="inferred from homology"/>
<keyword evidence="3" id="KW-0813">Transport</keyword>
<name>A0A1H6ZLV3_9FIRM</name>
<feature type="domain" description="ABC transporter" evidence="8">
    <location>
        <begin position="3"/>
        <end position="249"/>
    </location>
</feature>
<dbReference type="Gene3D" id="3.40.50.300">
    <property type="entry name" value="P-loop containing nucleotide triphosphate hydrolases"/>
    <property type="match status" value="1"/>
</dbReference>
<evidence type="ECO:0000256" key="4">
    <source>
        <dbReference type="ARBA" id="ARBA00022475"/>
    </source>
</evidence>
<dbReference type="STRING" id="84035.SAMN05660742_10930"/>
<dbReference type="GO" id="GO:0015833">
    <property type="term" value="P:peptide transport"/>
    <property type="evidence" value="ECO:0007669"/>
    <property type="project" value="InterPro"/>
</dbReference>
<keyword evidence="5" id="KW-0547">Nucleotide-binding</keyword>
<dbReference type="PROSITE" id="PS00211">
    <property type="entry name" value="ABC_TRANSPORTER_1"/>
    <property type="match status" value="1"/>
</dbReference>
<dbReference type="Pfam" id="PF00005">
    <property type="entry name" value="ABC_tran"/>
    <property type="match status" value="1"/>
</dbReference>
<dbReference type="InterPro" id="IPR017871">
    <property type="entry name" value="ABC_transporter-like_CS"/>
</dbReference>
<evidence type="ECO:0000256" key="7">
    <source>
        <dbReference type="ARBA" id="ARBA00023136"/>
    </source>
</evidence>
<dbReference type="InterPro" id="IPR003593">
    <property type="entry name" value="AAA+_ATPase"/>
</dbReference>
<evidence type="ECO:0000259" key="8">
    <source>
        <dbReference type="PROSITE" id="PS50893"/>
    </source>
</evidence>
<keyword evidence="7" id="KW-0472">Membrane</keyword>